<gene>
    <name evidence="2" type="ORF">I553_7221</name>
</gene>
<evidence type="ECO:0000256" key="1">
    <source>
        <dbReference type="SAM" id="MobiDB-lite"/>
    </source>
</evidence>
<reference evidence="2" key="1">
    <citation type="submission" date="2014-01" db="EMBL/GenBank/DDBJ databases">
        <authorList>
            <person name="Brown-Elliot B."/>
            <person name="Wallace R."/>
            <person name="Lenaerts A."/>
            <person name="Ordway D."/>
            <person name="DeGroote M.A."/>
            <person name="Parker T."/>
            <person name="Sizemore C."/>
            <person name="Tallon L.J."/>
            <person name="Sadzewicz L.K."/>
            <person name="Sengamalay N."/>
            <person name="Fraser C.M."/>
            <person name="Hine E."/>
            <person name="Shefchek K.A."/>
            <person name="Das S.P."/>
            <person name="Tettelin H."/>
        </authorList>
    </citation>
    <scope>NUCLEOTIDE SEQUENCE [LARGE SCALE GENOMIC DNA]</scope>
    <source>
        <strain evidence="2">4042</strain>
    </source>
</reference>
<comment type="caution">
    <text evidence="2">The sequence shown here is derived from an EMBL/GenBank/DDBJ whole genome shotgun (WGS) entry which is preliminary data.</text>
</comment>
<protein>
    <submittedName>
        <fullName evidence="2">Uncharacterized protein</fullName>
    </submittedName>
</protein>
<feature type="region of interest" description="Disordered" evidence="1">
    <location>
        <begin position="1"/>
        <end position="33"/>
    </location>
</feature>
<dbReference type="PATRIC" id="fig|1299334.3.peg.8979"/>
<dbReference type="EMBL" id="JAOB01000081">
    <property type="protein sequence ID" value="EUA14099.1"/>
    <property type="molecule type" value="Genomic_DNA"/>
</dbReference>
<proteinExistence type="predicted"/>
<name>X7Z409_MYCXE</name>
<evidence type="ECO:0000313" key="2">
    <source>
        <dbReference type="EMBL" id="EUA14099.1"/>
    </source>
</evidence>
<dbReference type="AlphaFoldDB" id="X7Z409"/>
<accession>X7Z409</accession>
<sequence length="71" mass="7151">MVLSPLSTHDHGSTPTASAPRSAPMIGGQRCGGHVDPYPDALATWPRSATSPSDTSIIACAPALAAARPCP</sequence>
<organism evidence="2">
    <name type="scientific">Mycobacterium xenopi 4042</name>
    <dbReference type="NCBI Taxonomy" id="1299334"/>
    <lineage>
        <taxon>Bacteria</taxon>
        <taxon>Bacillati</taxon>
        <taxon>Actinomycetota</taxon>
        <taxon>Actinomycetes</taxon>
        <taxon>Mycobacteriales</taxon>
        <taxon>Mycobacteriaceae</taxon>
        <taxon>Mycobacterium</taxon>
    </lineage>
</organism>